<keyword evidence="3" id="KW-1185">Reference proteome</keyword>
<evidence type="ECO:0000256" key="1">
    <source>
        <dbReference type="SAM" id="Phobius"/>
    </source>
</evidence>
<accession>A0ABV6R0T9</accession>
<feature type="transmembrane region" description="Helical" evidence="1">
    <location>
        <begin position="15"/>
        <end position="36"/>
    </location>
</feature>
<reference evidence="2 3" key="1">
    <citation type="submission" date="2024-09" db="EMBL/GenBank/DDBJ databases">
        <authorList>
            <person name="Sun Q."/>
            <person name="Mori K."/>
        </authorList>
    </citation>
    <scope>NUCLEOTIDE SEQUENCE [LARGE SCALE GENOMIC DNA]</scope>
    <source>
        <strain evidence="2 3">NCAIM B.02621</strain>
    </source>
</reference>
<evidence type="ECO:0000313" key="2">
    <source>
        <dbReference type="EMBL" id="MFC0632298.1"/>
    </source>
</evidence>
<evidence type="ECO:0008006" key="4">
    <source>
        <dbReference type="Google" id="ProtNLM"/>
    </source>
</evidence>
<dbReference type="RefSeq" id="WP_376833118.1">
    <property type="nucleotide sequence ID" value="NZ_JBHLSW010000001.1"/>
</dbReference>
<feature type="transmembrane region" description="Helical" evidence="1">
    <location>
        <begin position="65"/>
        <end position="85"/>
    </location>
</feature>
<feature type="transmembrane region" description="Helical" evidence="1">
    <location>
        <begin position="117"/>
        <end position="140"/>
    </location>
</feature>
<name>A0ABV6R0T9_9CAUL</name>
<sequence length="150" mass="16331">MTDTMAAAPAARTPWHLWLVGVLAVLWNGFGAYDYIMTNTQGATYMASMGMTEAQIAYFNDMPTWMTAAWALGVWGAFAGSVLLLLRMKWAFHAFAISLLGLLGSWIYSLTNDGFEIMGAAGLGMSAFITLVALALVYYAHRMTKAGVLR</sequence>
<feature type="transmembrane region" description="Helical" evidence="1">
    <location>
        <begin position="92"/>
        <end position="111"/>
    </location>
</feature>
<evidence type="ECO:0000313" key="3">
    <source>
        <dbReference type="Proteomes" id="UP001589906"/>
    </source>
</evidence>
<proteinExistence type="predicted"/>
<dbReference type="EMBL" id="JBHLSW010000001">
    <property type="protein sequence ID" value="MFC0632298.1"/>
    <property type="molecule type" value="Genomic_DNA"/>
</dbReference>
<keyword evidence="1" id="KW-0472">Membrane</keyword>
<gene>
    <name evidence="2" type="ORF">ACFFGE_00180</name>
</gene>
<dbReference type="Proteomes" id="UP001589906">
    <property type="component" value="Unassembled WGS sequence"/>
</dbReference>
<protein>
    <recommendedName>
        <fullName evidence="4">Sugar transporter</fullName>
    </recommendedName>
</protein>
<keyword evidence="1" id="KW-1133">Transmembrane helix</keyword>
<keyword evidence="1" id="KW-0812">Transmembrane</keyword>
<comment type="caution">
    <text evidence="2">The sequence shown here is derived from an EMBL/GenBank/DDBJ whole genome shotgun (WGS) entry which is preliminary data.</text>
</comment>
<organism evidence="2 3">
    <name type="scientific">Brevundimonas balnearis</name>
    <dbReference type="NCBI Taxonomy" id="1572858"/>
    <lineage>
        <taxon>Bacteria</taxon>
        <taxon>Pseudomonadati</taxon>
        <taxon>Pseudomonadota</taxon>
        <taxon>Alphaproteobacteria</taxon>
        <taxon>Caulobacterales</taxon>
        <taxon>Caulobacteraceae</taxon>
        <taxon>Brevundimonas</taxon>
    </lineage>
</organism>